<dbReference type="SUPFAM" id="SSF74788">
    <property type="entry name" value="Cullin repeat-like"/>
    <property type="match status" value="1"/>
</dbReference>
<feature type="domain" description="Exocyst complex subunit Exo70 C-terminal" evidence="4">
    <location>
        <begin position="2"/>
        <end position="69"/>
    </location>
</feature>
<gene>
    <name evidence="5" type="ORF">COCNU_05G009090</name>
</gene>
<proteinExistence type="inferred from homology"/>
<evidence type="ECO:0000256" key="2">
    <source>
        <dbReference type="ARBA" id="ARBA00022448"/>
    </source>
</evidence>
<dbReference type="GO" id="GO:0006887">
    <property type="term" value="P:exocytosis"/>
    <property type="evidence" value="ECO:0007669"/>
    <property type="project" value="UniProtKB-KW"/>
</dbReference>
<comment type="similarity">
    <text evidence="1 3">Belongs to the EXO70 family.</text>
</comment>
<keyword evidence="3" id="KW-0653">Protein transport</keyword>
<keyword evidence="2 3" id="KW-0813">Transport</keyword>
<dbReference type="InterPro" id="IPR016159">
    <property type="entry name" value="Cullin_repeat-like_dom_sf"/>
</dbReference>
<evidence type="ECO:0000256" key="3">
    <source>
        <dbReference type="RuleBase" id="RU365026"/>
    </source>
</evidence>
<dbReference type="GO" id="GO:0000145">
    <property type="term" value="C:exocyst"/>
    <property type="evidence" value="ECO:0007669"/>
    <property type="project" value="InterPro"/>
</dbReference>
<dbReference type="GO" id="GO:0015031">
    <property type="term" value="P:protein transport"/>
    <property type="evidence" value="ECO:0007669"/>
    <property type="project" value="UniProtKB-KW"/>
</dbReference>
<dbReference type="Gene3D" id="1.20.1280.170">
    <property type="entry name" value="Exocyst complex component Exo70"/>
    <property type="match status" value="1"/>
</dbReference>
<protein>
    <recommendedName>
        <fullName evidence="3">Exocyst subunit Exo70 family protein</fullName>
    </recommendedName>
</protein>
<evidence type="ECO:0000259" key="4">
    <source>
        <dbReference type="Pfam" id="PF03081"/>
    </source>
</evidence>
<dbReference type="PANTHER" id="PTHR12542">
    <property type="entry name" value="EXOCYST COMPLEX PROTEIN EXO70"/>
    <property type="match status" value="1"/>
</dbReference>
<dbReference type="InterPro" id="IPR004140">
    <property type="entry name" value="Exo70"/>
</dbReference>
<reference evidence="5" key="1">
    <citation type="journal article" date="2017" name="Gigascience">
        <title>The genome draft of coconut (Cocos nucifera).</title>
        <authorList>
            <person name="Xiao Y."/>
            <person name="Xu P."/>
            <person name="Fan H."/>
            <person name="Baudouin L."/>
            <person name="Xia W."/>
            <person name="Bocs S."/>
            <person name="Xu J."/>
            <person name="Li Q."/>
            <person name="Guo A."/>
            <person name="Zhou L."/>
            <person name="Li J."/>
            <person name="Wu Y."/>
            <person name="Ma Z."/>
            <person name="Armero A."/>
            <person name="Issali A.E."/>
            <person name="Liu N."/>
            <person name="Peng M."/>
            <person name="Yang Y."/>
        </authorList>
    </citation>
    <scope>NUCLEOTIDE SEQUENCE</scope>
    <source>
        <tissue evidence="5">Spear leaf of Hainan Tall coconut</tissue>
    </source>
</reference>
<dbReference type="InterPro" id="IPR046364">
    <property type="entry name" value="Exo70_C"/>
</dbReference>
<keyword evidence="6" id="KW-1185">Reference proteome</keyword>
<dbReference type="PANTHER" id="PTHR12542:SF127">
    <property type="entry name" value="EXOCYST COMPLEX COMPONENT EXO70C1"/>
    <property type="match status" value="1"/>
</dbReference>
<dbReference type="AlphaFoldDB" id="A0A8K0IAG8"/>
<dbReference type="EMBL" id="CM017876">
    <property type="protein sequence ID" value="KAG1342680.1"/>
    <property type="molecule type" value="Genomic_DNA"/>
</dbReference>
<reference evidence="5" key="2">
    <citation type="submission" date="2019-07" db="EMBL/GenBank/DDBJ databases">
        <authorList>
            <person name="Yang Y."/>
            <person name="Bocs S."/>
            <person name="Baudouin L."/>
        </authorList>
    </citation>
    <scope>NUCLEOTIDE SEQUENCE</scope>
    <source>
        <tissue evidence="5">Spear leaf of Hainan Tall coconut</tissue>
    </source>
</reference>
<dbReference type="GO" id="GO:0005546">
    <property type="term" value="F:phosphatidylinositol-4,5-bisphosphate binding"/>
    <property type="evidence" value="ECO:0007669"/>
    <property type="project" value="InterPro"/>
</dbReference>
<evidence type="ECO:0000313" key="5">
    <source>
        <dbReference type="EMBL" id="KAG1342680.1"/>
    </source>
</evidence>
<sequence length="84" mass="9828">MINEIHKMQSSWVVSDEQLQSELRVSITAVVVPAYRSFLGWFLQYLDPGQQTEKYIKFGAHDLQNCIDELFDGNRFSSMARRRT</sequence>
<accession>A0A8K0IAG8</accession>
<dbReference type="Pfam" id="PF03081">
    <property type="entry name" value="Exo70_C"/>
    <property type="match status" value="1"/>
</dbReference>
<comment type="function">
    <text evidence="3">Component of the exocyst complex.</text>
</comment>
<evidence type="ECO:0000256" key="1">
    <source>
        <dbReference type="ARBA" id="ARBA00006756"/>
    </source>
</evidence>
<dbReference type="OrthoDB" id="1922221at2759"/>
<name>A0A8K0IAG8_COCNU</name>
<evidence type="ECO:0000313" key="6">
    <source>
        <dbReference type="Proteomes" id="UP000797356"/>
    </source>
</evidence>
<comment type="caution">
    <text evidence="5">The sequence shown here is derived from an EMBL/GenBank/DDBJ whole genome shotgun (WGS) entry which is preliminary data.</text>
</comment>
<organism evidence="5 6">
    <name type="scientific">Cocos nucifera</name>
    <name type="common">Coconut palm</name>
    <dbReference type="NCBI Taxonomy" id="13894"/>
    <lineage>
        <taxon>Eukaryota</taxon>
        <taxon>Viridiplantae</taxon>
        <taxon>Streptophyta</taxon>
        <taxon>Embryophyta</taxon>
        <taxon>Tracheophyta</taxon>
        <taxon>Spermatophyta</taxon>
        <taxon>Magnoliopsida</taxon>
        <taxon>Liliopsida</taxon>
        <taxon>Arecaceae</taxon>
        <taxon>Arecoideae</taxon>
        <taxon>Cocoseae</taxon>
        <taxon>Attaleinae</taxon>
        <taxon>Cocos</taxon>
    </lineage>
</organism>
<keyword evidence="3" id="KW-0268">Exocytosis</keyword>
<dbReference type="Proteomes" id="UP000797356">
    <property type="component" value="Chromosome 5"/>
</dbReference>